<proteinExistence type="predicted"/>
<sequence length="145" mass="15382">MAYRITENCRGCQACVRPCPTQAISGERHQVHVIDPQRCIDCGACGRVCPFGAVLTPAAELAGRVKKANWPKPHINHKTCVSCGLCIQICPVSCLAFEYVREGSAARGFPILVQPAACIACGFCANICPVEAITMRAGLPTPASP</sequence>
<dbReference type="OrthoDB" id="9794954at2"/>
<dbReference type="InterPro" id="IPR017900">
    <property type="entry name" value="4Fe4S_Fe_S_CS"/>
</dbReference>
<keyword evidence="7" id="KW-1185">Reference proteome</keyword>
<dbReference type="Pfam" id="PF13237">
    <property type="entry name" value="Fer4_10"/>
    <property type="match status" value="1"/>
</dbReference>
<evidence type="ECO:0000256" key="2">
    <source>
        <dbReference type="ARBA" id="ARBA00022723"/>
    </source>
</evidence>
<dbReference type="Gene3D" id="3.30.70.20">
    <property type="match status" value="3"/>
</dbReference>
<dbReference type="PANTHER" id="PTHR43687">
    <property type="entry name" value="ADENYLYLSULFATE REDUCTASE, BETA SUBUNIT"/>
    <property type="match status" value="1"/>
</dbReference>
<dbReference type="EMBL" id="LT859958">
    <property type="protein sequence ID" value="SMX55117.1"/>
    <property type="molecule type" value="Genomic_DNA"/>
</dbReference>
<feature type="domain" description="4Fe-4S ferredoxin-type" evidence="5">
    <location>
        <begin position="71"/>
        <end position="100"/>
    </location>
</feature>
<dbReference type="AlphaFoldDB" id="A0A1Y6K8H3"/>
<dbReference type="PROSITE" id="PS51379">
    <property type="entry name" value="4FE4S_FER_2"/>
    <property type="match status" value="4"/>
</dbReference>
<dbReference type="GO" id="GO:0046872">
    <property type="term" value="F:metal ion binding"/>
    <property type="evidence" value="ECO:0007669"/>
    <property type="project" value="UniProtKB-KW"/>
</dbReference>
<dbReference type="PROSITE" id="PS00198">
    <property type="entry name" value="4FE4S_FER_1"/>
    <property type="match status" value="2"/>
</dbReference>
<protein>
    <submittedName>
        <fullName evidence="6">NADH:ubiquinone oxidoreductase chain I-like protein</fullName>
    </submittedName>
</protein>
<feature type="domain" description="4Fe-4S ferredoxin-type" evidence="5">
    <location>
        <begin position="109"/>
        <end position="138"/>
    </location>
</feature>
<dbReference type="SUPFAM" id="SSF54862">
    <property type="entry name" value="4Fe-4S ferredoxins"/>
    <property type="match status" value="1"/>
</dbReference>
<evidence type="ECO:0000313" key="6">
    <source>
        <dbReference type="EMBL" id="SMX55117.1"/>
    </source>
</evidence>
<evidence type="ECO:0000313" key="7">
    <source>
        <dbReference type="Proteomes" id="UP000195514"/>
    </source>
</evidence>
<evidence type="ECO:0000256" key="1">
    <source>
        <dbReference type="ARBA" id="ARBA00022485"/>
    </source>
</evidence>
<reference evidence="7" key="1">
    <citation type="submission" date="2017-05" db="EMBL/GenBank/DDBJ databases">
        <authorList>
            <person name="Kirkegaard R."/>
            <person name="Mcilroy J S."/>
        </authorList>
    </citation>
    <scope>NUCLEOTIDE SEQUENCE [LARGE SCALE GENOMIC DNA]</scope>
</reference>
<keyword evidence="1" id="KW-0004">4Fe-4S</keyword>
<dbReference type="Pfam" id="PF12838">
    <property type="entry name" value="Fer4_7"/>
    <property type="match status" value="1"/>
</dbReference>
<dbReference type="InterPro" id="IPR050572">
    <property type="entry name" value="Fe-S_Ferredoxin"/>
</dbReference>
<organism evidence="6 7">
    <name type="scientific">Candidatus Brevifilum fermentans</name>
    <dbReference type="NCBI Taxonomy" id="1986204"/>
    <lineage>
        <taxon>Bacteria</taxon>
        <taxon>Bacillati</taxon>
        <taxon>Chloroflexota</taxon>
        <taxon>Anaerolineae</taxon>
        <taxon>Anaerolineales</taxon>
        <taxon>Anaerolineaceae</taxon>
        <taxon>Candidatus Brevifilum</taxon>
    </lineage>
</organism>
<dbReference type="GO" id="GO:0051539">
    <property type="term" value="F:4 iron, 4 sulfur cluster binding"/>
    <property type="evidence" value="ECO:0007669"/>
    <property type="project" value="UniProtKB-KW"/>
</dbReference>
<keyword evidence="6" id="KW-0830">Ubiquinone</keyword>
<evidence type="ECO:0000256" key="4">
    <source>
        <dbReference type="ARBA" id="ARBA00023014"/>
    </source>
</evidence>
<dbReference type="PANTHER" id="PTHR43687:SF1">
    <property type="entry name" value="FERREDOXIN III"/>
    <property type="match status" value="1"/>
</dbReference>
<gene>
    <name evidence="6" type="ORF">CFX1CAM_2052</name>
</gene>
<name>A0A1Y6K8H3_9CHLR</name>
<accession>A0A1Y6K8H3</accession>
<dbReference type="Proteomes" id="UP000195514">
    <property type="component" value="Chromosome I"/>
</dbReference>
<dbReference type="KEGG" id="abat:CFX1CAM_2052"/>
<keyword evidence="2" id="KW-0479">Metal-binding</keyword>
<evidence type="ECO:0000259" key="5">
    <source>
        <dbReference type="PROSITE" id="PS51379"/>
    </source>
</evidence>
<dbReference type="RefSeq" id="WP_087862903.1">
    <property type="nucleotide sequence ID" value="NZ_LT859958.1"/>
</dbReference>
<feature type="domain" description="4Fe-4S ferredoxin-type" evidence="5">
    <location>
        <begin position="30"/>
        <end position="60"/>
    </location>
</feature>
<keyword evidence="3" id="KW-0408">Iron</keyword>
<dbReference type="InterPro" id="IPR017896">
    <property type="entry name" value="4Fe4S_Fe-S-bd"/>
</dbReference>
<feature type="domain" description="4Fe-4S ferredoxin-type" evidence="5">
    <location>
        <begin position="1"/>
        <end position="29"/>
    </location>
</feature>
<keyword evidence="4" id="KW-0411">Iron-sulfur</keyword>
<evidence type="ECO:0000256" key="3">
    <source>
        <dbReference type="ARBA" id="ARBA00023004"/>
    </source>
</evidence>